<dbReference type="Gene3D" id="6.10.140.820">
    <property type="match status" value="1"/>
</dbReference>
<dbReference type="SUPFAM" id="SSF54495">
    <property type="entry name" value="UBC-like"/>
    <property type="match status" value="1"/>
</dbReference>
<dbReference type="GO" id="GO:0008333">
    <property type="term" value="P:endosome to lysosome transport"/>
    <property type="evidence" value="ECO:0007669"/>
    <property type="project" value="TreeGrafter"/>
</dbReference>
<dbReference type="GO" id="GO:0043130">
    <property type="term" value="F:ubiquitin binding"/>
    <property type="evidence" value="ECO:0007669"/>
    <property type="project" value="TreeGrafter"/>
</dbReference>
<dbReference type="GO" id="GO:0015031">
    <property type="term" value="P:protein transport"/>
    <property type="evidence" value="ECO:0007669"/>
    <property type="project" value="UniProtKB-UniRule"/>
</dbReference>
<feature type="coiled-coil region" evidence="8">
    <location>
        <begin position="301"/>
        <end position="370"/>
    </location>
</feature>
<evidence type="ECO:0000259" key="10">
    <source>
        <dbReference type="PROSITE" id="PS51312"/>
    </source>
</evidence>
<dbReference type="InterPro" id="IPR017916">
    <property type="entry name" value="SB_dom"/>
</dbReference>
<feature type="region of interest" description="Disordered" evidence="9">
    <location>
        <begin position="206"/>
        <end position="226"/>
    </location>
</feature>
<feature type="compositionally biased region" description="Polar residues" evidence="9">
    <location>
        <begin position="215"/>
        <end position="224"/>
    </location>
</feature>
<feature type="region of interest" description="Disordered" evidence="9">
    <location>
        <begin position="255"/>
        <end position="280"/>
    </location>
</feature>
<dbReference type="Gene3D" id="3.10.110.10">
    <property type="entry name" value="Ubiquitin Conjugating Enzyme"/>
    <property type="match status" value="1"/>
</dbReference>
<dbReference type="AlphaFoldDB" id="A0A131YYR9"/>
<keyword evidence="5 7" id="KW-0653">Protein transport</keyword>
<name>A0A131YYR9_RHIAP</name>
<proteinExistence type="inferred from homology"/>
<dbReference type="SUPFAM" id="SSF140111">
    <property type="entry name" value="Endosomal sorting complex assembly domain"/>
    <property type="match status" value="1"/>
</dbReference>
<evidence type="ECO:0000256" key="2">
    <source>
        <dbReference type="ARBA" id="ARBA00009594"/>
    </source>
</evidence>
<evidence type="ECO:0000256" key="5">
    <source>
        <dbReference type="ARBA" id="ARBA00022927"/>
    </source>
</evidence>
<dbReference type="InterPro" id="IPR052070">
    <property type="entry name" value="ESCRT-I_UEV_domain"/>
</dbReference>
<organism evidence="12">
    <name type="scientific">Rhipicephalus appendiculatus</name>
    <name type="common">Brown ear tick</name>
    <dbReference type="NCBI Taxonomy" id="34631"/>
    <lineage>
        <taxon>Eukaryota</taxon>
        <taxon>Metazoa</taxon>
        <taxon>Ecdysozoa</taxon>
        <taxon>Arthropoda</taxon>
        <taxon>Chelicerata</taxon>
        <taxon>Arachnida</taxon>
        <taxon>Acari</taxon>
        <taxon>Parasitiformes</taxon>
        <taxon>Ixodida</taxon>
        <taxon>Ixodoidea</taxon>
        <taxon>Ixodidae</taxon>
        <taxon>Rhipicephalinae</taxon>
        <taxon>Rhipicephalus</taxon>
        <taxon>Rhipicephalus</taxon>
    </lineage>
</organism>
<dbReference type="InterPro" id="IPR037202">
    <property type="entry name" value="ESCRT_assembly_dom"/>
</dbReference>
<evidence type="ECO:0000256" key="9">
    <source>
        <dbReference type="SAM" id="MobiDB-lite"/>
    </source>
</evidence>
<feature type="domain" description="SB" evidence="10">
    <location>
        <begin position="383"/>
        <end position="448"/>
    </location>
</feature>
<dbReference type="InterPro" id="IPR016135">
    <property type="entry name" value="UBQ-conjugating_enzyme/RWD"/>
</dbReference>
<evidence type="ECO:0000256" key="1">
    <source>
        <dbReference type="ARBA" id="ARBA00004177"/>
    </source>
</evidence>
<feature type="domain" description="UEV" evidence="11">
    <location>
        <begin position="3"/>
        <end position="146"/>
    </location>
</feature>
<dbReference type="GO" id="GO:0000813">
    <property type="term" value="C:ESCRT I complex"/>
    <property type="evidence" value="ECO:0007669"/>
    <property type="project" value="TreeGrafter"/>
</dbReference>
<keyword evidence="6 8" id="KW-0175">Coiled coil</keyword>
<evidence type="ECO:0000256" key="6">
    <source>
        <dbReference type="ARBA" id="ARBA00023054"/>
    </source>
</evidence>
<comment type="subcellular location">
    <subcellularLocation>
        <location evidence="1">Endosome</location>
    </subcellularLocation>
</comment>
<dbReference type="EMBL" id="GEDV01004749">
    <property type="protein sequence ID" value="JAP83808.1"/>
    <property type="molecule type" value="Transcribed_RNA"/>
</dbReference>
<dbReference type="PANTHER" id="PTHR23306">
    <property type="entry name" value="TUMOR SUSCEPTIBILITY GENE 101 PROTEIN-RELATED"/>
    <property type="match status" value="1"/>
</dbReference>
<evidence type="ECO:0000256" key="3">
    <source>
        <dbReference type="ARBA" id="ARBA00022448"/>
    </source>
</evidence>
<dbReference type="Gene3D" id="6.10.250.370">
    <property type="match status" value="1"/>
</dbReference>
<feature type="compositionally biased region" description="Low complexity" evidence="9">
    <location>
        <begin position="256"/>
        <end position="280"/>
    </location>
</feature>
<evidence type="ECO:0000256" key="4">
    <source>
        <dbReference type="ARBA" id="ARBA00022753"/>
    </source>
</evidence>
<dbReference type="PANTHER" id="PTHR23306:SF3">
    <property type="entry name" value="TUMOR SUPPRESSOR PROTEIN 101"/>
    <property type="match status" value="1"/>
</dbReference>
<accession>A0A131YYR9</accession>
<dbReference type="Pfam" id="PF09454">
    <property type="entry name" value="Vps23_core"/>
    <property type="match status" value="1"/>
</dbReference>
<dbReference type="Pfam" id="PF05743">
    <property type="entry name" value="UEV"/>
    <property type="match status" value="1"/>
</dbReference>
<evidence type="ECO:0000313" key="12">
    <source>
        <dbReference type="EMBL" id="JAP83808.1"/>
    </source>
</evidence>
<dbReference type="PROSITE" id="PS51322">
    <property type="entry name" value="UEV"/>
    <property type="match status" value="1"/>
</dbReference>
<evidence type="ECO:0000259" key="11">
    <source>
        <dbReference type="PROSITE" id="PS51322"/>
    </source>
</evidence>
<dbReference type="InterPro" id="IPR008883">
    <property type="entry name" value="UEV_N"/>
</dbReference>
<evidence type="ECO:0000256" key="8">
    <source>
        <dbReference type="SAM" id="Coils"/>
    </source>
</evidence>
<evidence type="ECO:0000256" key="7">
    <source>
        <dbReference type="PROSITE-ProRule" id="PRU00644"/>
    </source>
</evidence>
<comment type="similarity">
    <text evidence="2">Belongs to the ubiquitin-conjugating enzyme family. UEV subfamily.</text>
</comment>
<reference evidence="12" key="1">
    <citation type="journal article" date="2016" name="Ticks Tick Borne Dis.">
        <title>De novo assembly and annotation of the salivary gland transcriptome of Rhipicephalus appendiculatus male and female ticks during blood feeding.</title>
        <authorList>
            <person name="de Castro M.H."/>
            <person name="de Klerk D."/>
            <person name="Pienaar R."/>
            <person name="Latif A.A."/>
            <person name="Rees D.J."/>
            <person name="Mans B.J."/>
        </authorList>
    </citation>
    <scope>NUCLEOTIDE SEQUENCE</scope>
    <source>
        <tissue evidence="12">Salivary glands</tissue>
    </source>
</reference>
<sequence>MPQSLDQYLSSLLAKYHYPDQAKKDITNALQHYRNLSPTTSQFVFNDGMKKELFCLDGTIPVNYKGTTYNIPVCIWLLDTHPYNSPMCYVKPTSYMQIKVSRHVDQTGRVFLPYLHEWSPSSSDLLGLIQVMIITFGETPPVFSKPQEDGSPAYPGARNTGAAGGFFRPAAGGVMPPTMGGQPPYPTAAAAMPPYPPGGATGMPTPWTPYPPASGTASASSNPVSGGGGMPPYPVFPTVASAAYPPYPTSGPTTASTGYPYPPASTTSTPASAAGAASQTGTITQEHIRASLLTAVEEKVKARLKEALSGAQAEMDVLKRTHDELTQGKTKLDDMINRMDREQAELEANLQNLRERNEELKELIRKVENQGSINVDEAVVTTAPLYKQLVNAFAEENATEDAIYYLGEALRKGVIDLDVFLKHVRELSRKQFLLRALMQKCREKAQLP</sequence>
<protein>
    <submittedName>
        <fullName evidence="12">ESCRT-I complex subunit TSG101</fullName>
    </submittedName>
</protein>
<dbReference type="CDD" id="cd11685">
    <property type="entry name" value="UEV_TSG101-like"/>
    <property type="match status" value="1"/>
</dbReference>
<dbReference type="PROSITE" id="PS51312">
    <property type="entry name" value="SB"/>
    <property type="match status" value="1"/>
</dbReference>
<keyword evidence="3 7" id="KW-0813">Transport</keyword>
<keyword evidence="4" id="KW-0967">Endosome</keyword>